<organism evidence="2 3">
    <name type="scientific">Allacma fusca</name>
    <dbReference type="NCBI Taxonomy" id="39272"/>
    <lineage>
        <taxon>Eukaryota</taxon>
        <taxon>Metazoa</taxon>
        <taxon>Ecdysozoa</taxon>
        <taxon>Arthropoda</taxon>
        <taxon>Hexapoda</taxon>
        <taxon>Collembola</taxon>
        <taxon>Symphypleona</taxon>
        <taxon>Sminthuridae</taxon>
        <taxon>Allacma</taxon>
    </lineage>
</organism>
<dbReference type="InterPro" id="IPR018253">
    <property type="entry name" value="DnaJ_domain_CS"/>
</dbReference>
<feature type="non-terminal residue" evidence="2">
    <location>
        <position position="1"/>
    </location>
</feature>
<dbReference type="EMBL" id="CAJVCH010083618">
    <property type="protein sequence ID" value="CAG7721851.1"/>
    <property type="molecule type" value="Genomic_DNA"/>
</dbReference>
<accession>A0A8J2JK54</accession>
<dbReference type="PANTHER" id="PTHR44144:SF1">
    <property type="entry name" value="DNAJ HOMOLOG SUBFAMILY C MEMBER 9"/>
    <property type="match status" value="1"/>
</dbReference>
<dbReference type="GO" id="GO:0005737">
    <property type="term" value="C:cytoplasm"/>
    <property type="evidence" value="ECO:0007669"/>
    <property type="project" value="TreeGrafter"/>
</dbReference>
<reference evidence="2" key="1">
    <citation type="submission" date="2021-06" db="EMBL/GenBank/DDBJ databases">
        <authorList>
            <person name="Hodson N. C."/>
            <person name="Mongue J. A."/>
            <person name="Jaron S. K."/>
        </authorList>
    </citation>
    <scope>NUCLEOTIDE SEQUENCE</scope>
</reference>
<dbReference type="SMART" id="SM00271">
    <property type="entry name" value="DnaJ"/>
    <property type="match status" value="1"/>
</dbReference>
<proteinExistence type="predicted"/>
<sequence>MDRPVQNPALYRALDVPFGSSFAQIKKGFYKIAKSSSPDKNLSHPDWSGLNERFAYLVFAYEILKNPETRAIYDAKGFKGLKAKGVNVPA</sequence>
<dbReference type="InterPro" id="IPR052594">
    <property type="entry name" value="J_domain-containing_protein"/>
</dbReference>
<gene>
    <name evidence="2" type="ORF">AFUS01_LOCUS11039</name>
</gene>
<dbReference type="CDD" id="cd06257">
    <property type="entry name" value="DnaJ"/>
    <property type="match status" value="1"/>
</dbReference>
<dbReference type="PROSITE" id="PS00636">
    <property type="entry name" value="DNAJ_1"/>
    <property type="match status" value="1"/>
</dbReference>
<dbReference type="Pfam" id="PF00226">
    <property type="entry name" value="DnaJ"/>
    <property type="match status" value="1"/>
</dbReference>
<dbReference type="GO" id="GO:0031072">
    <property type="term" value="F:heat shock protein binding"/>
    <property type="evidence" value="ECO:0007669"/>
    <property type="project" value="TreeGrafter"/>
</dbReference>
<comment type="caution">
    <text evidence="2">The sequence shown here is derived from an EMBL/GenBank/DDBJ whole genome shotgun (WGS) entry which is preliminary data.</text>
</comment>
<evidence type="ECO:0000313" key="2">
    <source>
        <dbReference type="EMBL" id="CAG7721851.1"/>
    </source>
</evidence>
<protein>
    <recommendedName>
        <fullName evidence="1">J domain-containing protein</fullName>
    </recommendedName>
</protein>
<dbReference type="PANTHER" id="PTHR44144">
    <property type="entry name" value="DNAJ HOMOLOG SUBFAMILY C MEMBER 9"/>
    <property type="match status" value="1"/>
</dbReference>
<dbReference type="PROSITE" id="PS50076">
    <property type="entry name" value="DNAJ_2"/>
    <property type="match status" value="1"/>
</dbReference>
<dbReference type="Proteomes" id="UP000708208">
    <property type="component" value="Unassembled WGS sequence"/>
</dbReference>
<evidence type="ECO:0000313" key="3">
    <source>
        <dbReference type="Proteomes" id="UP000708208"/>
    </source>
</evidence>
<keyword evidence="3" id="KW-1185">Reference proteome</keyword>
<dbReference type="AlphaFoldDB" id="A0A8J2JK54"/>
<evidence type="ECO:0000259" key="1">
    <source>
        <dbReference type="PROSITE" id="PS50076"/>
    </source>
</evidence>
<dbReference type="GO" id="GO:0005634">
    <property type="term" value="C:nucleus"/>
    <property type="evidence" value="ECO:0007669"/>
    <property type="project" value="TreeGrafter"/>
</dbReference>
<name>A0A8J2JK54_9HEXA</name>
<dbReference type="InterPro" id="IPR001623">
    <property type="entry name" value="DnaJ_domain"/>
</dbReference>
<dbReference type="OrthoDB" id="66964at2759"/>
<feature type="domain" description="J" evidence="1">
    <location>
        <begin position="9"/>
        <end position="77"/>
    </location>
</feature>